<dbReference type="EMBL" id="CM037158">
    <property type="protein sequence ID" value="KAH7852178.1"/>
    <property type="molecule type" value="Genomic_DNA"/>
</dbReference>
<comment type="caution">
    <text evidence="1">The sequence shown here is derived from an EMBL/GenBank/DDBJ whole genome shotgun (WGS) entry which is preliminary data.</text>
</comment>
<gene>
    <name evidence="1" type="ORF">Vadar_021464</name>
</gene>
<reference evidence="1 2" key="1">
    <citation type="journal article" date="2021" name="Hortic Res">
        <title>High-quality reference genome and annotation aids understanding of berry development for evergreen blueberry (Vaccinium darrowii).</title>
        <authorList>
            <person name="Yu J."/>
            <person name="Hulse-Kemp A.M."/>
            <person name="Babiker E."/>
            <person name="Staton M."/>
        </authorList>
    </citation>
    <scope>NUCLEOTIDE SEQUENCE [LARGE SCALE GENOMIC DNA]</scope>
    <source>
        <strain evidence="2">cv. NJ 8807/NJ 8810</strain>
        <tissue evidence="1">Young leaf</tissue>
    </source>
</reference>
<protein>
    <submittedName>
        <fullName evidence="1">Uncharacterized protein</fullName>
    </submittedName>
</protein>
<accession>A0ACB7YG51</accession>
<proteinExistence type="predicted"/>
<keyword evidence="2" id="KW-1185">Reference proteome</keyword>
<evidence type="ECO:0000313" key="1">
    <source>
        <dbReference type="EMBL" id="KAH7852178.1"/>
    </source>
</evidence>
<sequence length="166" mass="18523">MGACPAKGSESIGVSVVGSTDVPKVHLFEVFLQLQDMAEIFEHSAIAGAIIAVELADHQHGIAVDLQLFYAQVQGESEPRDKSLKYPTVSNLNLRQKRMTFRSRKFSIIRASSSDSMDPVAPFAPLQPESPTLILSQLQWRSSSNNFKPTRMLKNRRRSRMLLVLI</sequence>
<evidence type="ECO:0000313" key="2">
    <source>
        <dbReference type="Proteomes" id="UP000828048"/>
    </source>
</evidence>
<dbReference type="Proteomes" id="UP000828048">
    <property type="component" value="Chromosome 8"/>
</dbReference>
<organism evidence="1 2">
    <name type="scientific">Vaccinium darrowii</name>
    <dbReference type="NCBI Taxonomy" id="229202"/>
    <lineage>
        <taxon>Eukaryota</taxon>
        <taxon>Viridiplantae</taxon>
        <taxon>Streptophyta</taxon>
        <taxon>Embryophyta</taxon>
        <taxon>Tracheophyta</taxon>
        <taxon>Spermatophyta</taxon>
        <taxon>Magnoliopsida</taxon>
        <taxon>eudicotyledons</taxon>
        <taxon>Gunneridae</taxon>
        <taxon>Pentapetalae</taxon>
        <taxon>asterids</taxon>
        <taxon>Ericales</taxon>
        <taxon>Ericaceae</taxon>
        <taxon>Vaccinioideae</taxon>
        <taxon>Vaccinieae</taxon>
        <taxon>Vaccinium</taxon>
    </lineage>
</organism>
<name>A0ACB7YG51_9ERIC</name>